<name>A0A1J0WCY5_9RHOB</name>
<keyword evidence="9" id="KW-1185">Reference proteome</keyword>
<evidence type="ECO:0000313" key="8">
    <source>
        <dbReference type="EMBL" id="APE42022.1"/>
    </source>
</evidence>
<evidence type="ECO:0000256" key="6">
    <source>
        <dbReference type="SAM" id="Phobius"/>
    </source>
</evidence>
<keyword evidence="4 6" id="KW-1133">Transmembrane helix</keyword>
<dbReference type="PANTHER" id="PTHR36506">
    <property type="entry name" value="PREFLAGELLIN PEPTIDASE"/>
    <property type="match status" value="1"/>
</dbReference>
<evidence type="ECO:0000256" key="3">
    <source>
        <dbReference type="ARBA" id="ARBA00022692"/>
    </source>
</evidence>
<evidence type="ECO:0000259" key="7">
    <source>
        <dbReference type="Pfam" id="PF01478"/>
    </source>
</evidence>
<evidence type="ECO:0000256" key="1">
    <source>
        <dbReference type="ARBA" id="ARBA00004651"/>
    </source>
</evidence>
<evidence type="ECO:0000256" key="5">
    <source>
        <dbReference type="ARBA" id="ARBA00023136"/>
    </source>
</evidence>
<reference evidence="8 9" key="1">
    <citation type="submission" date="2016-11" db="EMBL/GenBank/DDBJ databases">
        <title>Complete genome sequence of Sulfitobacter sp. AM1-D1, a toxic bacteria associated with marine dinoflagellate Alexandrium minutum in East China Sea.</title>
        <authorList>
            <person name="Yang Q."/>
            <person name="Zhang X."/>
            <person name="Tian X."/>
        </authorList>
    </citation>
    <scope>NUCLEOTIDE SEQUENCE [LARGE SCALE GENOMIC DNA]</scope>
    <source>
        <strain evidence="8 9">AM1-D1</strain>
    </source>
</reference>
<dbReference type="InterPro" id="IPR000045">
    <property type="entry name" value="Prepilin_IV_endopep_pep"/>
</dbReference>
<organism evidence="8 9">
    <name type="scientific">Sulfitobacter alexandrii</name>
    <dbReference type="NCBI Taxonomy" id="1917485"/>
    <lineage>
        <taxon>Bacteria</taxon>
        <taxon>Pseudomonadati</taxon>
        <taxon>Pseudomonadota</taxon>
        <taxon>Alphaproteobacteria</taxon>
        <taxon>Rhodobacterales</taxon>
        <taxon>Roseobacteraceae</taxon>
        <taxon>Sulfitobacter</taxon>
    </lineage>
</organism>
<gene>
    <name evidence="8" type="ORF">BOO69_00305</name>
</gene>
<keyword evidence="3 6" id="KW-0812">Transmembrane</keyword>
<dbReference type="OrthoDB" id="7866360at2"/>
<evidence type="ECO:0000256" key="4">
    <source>
        <dbReference type="ARBA" id="ARBA00022989"/>
    </source>
</evidence>
<feature type="transmembrane region" description="Helical" evidence="6">
    <location>
        <begin position="32"/>
        <end position="51"/>
    </location>
</feature>
<comment type="subcellular location">
    <subcellularLocation>
        <location evidence="1">Cell membrane</location>
        <topology evidence="1">Multi-pass membrane protein</topology>
    </subcellularLocation>
</comment>
<dbReference type="GO" id="GO:0005886">
    <property type="term" value="C:plasma membrane"/>
    <property type="evidence" value="ECO:0007669"/>
    <property type="project" value="UniProtKB-SubCell"/>
</dbReference>
<dbReference type="AlphaFoldDB" id="A0A1J0WCY5"/>
<proteinExistence type="predicted"/>
<feature type="transmembrane region" description="Helical" evidence="6">
    <location>
        <begin position="89"/>
        <end position="121"/>
    </location>
</feature>
<protein>
    <recommendedName>
        <fullName evidence="7">Prepilin type IV endopeptidase peptidase domain-containing protein</fullName>
    </recommendedName>
</protein>
<dbReference type="STRING" id="1917485.BOO69_00305"/>
<dbReference type="GO" id="GO:0004190">
    <property type="term" value="F:aspartic-type endopeptidase activity"/>
    <property type="evidence" value="ECO:0007669"/>
    <property type="project" value="InterPro"/>
</dbReference>
<dbReference type="KEGG" id="suam:BOO69_00305"/>
<dbReference type="Proteomes" id="UP000181897">
    <property type="component" value="Chromosome"/>
</dbReference>
<dbReference type="Gene3D" id="1.20.120.1220">
    <property type="match status" value="1"/>
</dbReference>
<dbReference type="Pfam" id="PF01478">
    <property type="entry name" value="Peptidase_A24"/>
    <property type="match status" value="1"/>
</dbReference>
<dbReference type="RefSeq" id="WP_071969254.1">
    <property type="nucleotide sequence ID" value="NZ_CP018076.1"/>
</dbReference>
<feature type="transmembrane region" description="Helical" evidence="6">
    <location>
        <begin position="7"/>
        <end position="25"/>
    </location>
</feature>
<evidence type="ECO:0000313" key="9">
    <source>
        <dbReference type="Proteomes" id="UP000181897"/>
    </source>
</evidence>
<accession>A0A1J0WCY5</accession>
<sequence>MTAFADIAVPVGWLVAPLMLAVILCDLRLMRIPNGLVGLVLVVAIVSLAMTEPLTEILWRFCAALVVFAAGLALFAARLMGGGDVKLMAALTLLIPTAALPVFGLLFSACIVLGVILLVALRAMSDAQSTRWLSLRDRRRFPLGLSIGMAGLTFVALGERLTSTLVA</sequence>
<feature type="transmembrane region" description="Helical" evidence="6">
    <location>
        <begin position="57"/>
        <end position="77"/>
    </location>
</feature>
<dbReference type="PANTHER" id="PTHR36506:SF1">
    <property type="entry name" value="PREFLAGELLIN PEPTIDASE"/>
    <property type="match status" value="1"/>
</dbReference>
<feature type="transmembrane region" description="Helical" evidence="6">
    <location>
        <begin position="141"/>
        <end position="158"/>
    </location>
</feature>
<dbReference type="InterPro" id="IPR052218">
    <property type="entry name" value="Preflagellin_Peptidase"/>
</dbReference>
<dbReference type="EMBL" id="CP018076">
    <property type="protein sequence ID" value="APE42022.1"/>
    <property type="molecule type" value="Genomic_DNA"/>
</dbReference>
<evidence type="ECO:0000256" key="2">
    <source>
        <dbReference type="ARBA" id="ARBA00022475"/>
    </source>
</evidence>
<feature type="domain" description="Prepilin type IV endopeptidase peptidase" evidence="7">
    <location>
        <begin position="14"/>
        <end position="115"/>
    </location>
</feature>
<keyword evidence="2" id="KW-1003">Cell membrane</keyword>
<keyword evidence="5 6" id="KW-0472">Membrane</keyword>